<sequence length="54" mass="6145">MQSLLMRSPIFVAVCWIGAYLFITLLPLLLLLIYPPFEDRGFWLDLSVALGFIG</sequence>
<keyword evidence="1" id="KW-1133">Transmembrane helix</keyword>
<keyword evidence="1" id="KW-0472">Membrane</keyword>
<comment type="caution">
    <text evidence="2">The sequence shown here is derived from an EMBL/GenBank/DDBJ whole genome shotgun (WGS) entry which is preliminary data.</text>
</comment>
<dbReference type="RefSeq" id="WP_226588189.1">
    <property type="nucleotide sequence ID" value="NZ_BLAY01000131.1"/>
</dbReference>
<evidence type="ECO:0000313" key="3">
    <source>
        <dbReference type="Proteomes" id="UP001050975"/>
    </source>
</evidence>
<evidence type="ECO:0000313" key="2">
    <source>
        <dbReference type="EMBL" id="GET41687.1"/>
    </source>
</evidence>
<dbReference type="Proteomes" id="UP001050975">
    <property type="component" value="Unassembled WGS sequence"/>
</dbReference>
<keyword evidence="1" id="KW-0812">Transmembrane</keyword>
<name>A0AAV3XFG1_9CYAN</name>
<proteinExistence type="predicted"/>
<gene>
    <name evidence="2" type="ORF">MiSe_65010</name>
</gene>
<accession>A0AAV3XFG1</accession>
<reference evidence="2" key="1">
    <citation type="submission" date="2019-10" db="EMBL/GenBank/DDBJ databases">
        <title>Draft genome sequece of Microseira wollei NIES-4236.</title>
        <authorList>
            <person name="Yamaguchi H."/>
            <person name="Suzuki S."/>
            <person name="Kawachi M."/>
        </authorList>
    </citation>
    <scope>NUCLEOTIDE SEQUENCE</scope>
    <source>
        <strain evidence="2">NIES-4236</strain>
    </source>
</reference>
<keyword evidence="3" id="KW-1185">Reference proteome</keyword>
<dbReference type="EMBL" id="BLAY01000131">
    <property type="protein sequence ID" value="GET41687.1"/>
    <property type="molecule type" value="Genomic_DNA"/>
</dbReference>
<feature type="transmembrane region" description="Helical" evidence="1">
    <location>
        <begin position="12"/>
        <end position="34"/>
    </location>
</feature>
<protein>
    <submittedName>
        <fullName evidence="2">Oxidoreductase FAD/NAD(P)-binding domain protein</fullName>
    </submittedName>
</protein>
<organism evidence="2 3">
    <name type="scientific">Microseira wollei NIES-4236</name>
    <dbReference type="NCBI Taxonomy" id="2530354"/>
    <lineage>
        <taxon>Bacteria</taxon>
        <taxon>Bacillati</taxon>
        <taxon>Cyanobacteriota</taxon>
        <taxon>Cyanophyceae</taxon>
        <taxon>Oscillatoriophycideae</taxon>
        <taxon>Aerosakkonematales</taxon>
        <taxon>Aerosakkonemataceae</taxon>
        <taxon>Microseira</taxon>
    </lineage>
</organism>
<dbReference type="AlphaFoldDB" id="A0AAV3XFG1"/>
<evidence type="ECO:0000256" key="1">
    <source>
        <dbReference type="SAM" id="Phobius"/>
    </source>
</evidence>